<dbReference type="KEGG" id="als:DJ013_12070"/>
<organism evidence="3 4">
    <name type="scientific">Arcticibacterium luteifluviistationis</name>
    <dbReference type="NCBI Taxonomy" id="1784714"/>
    <lineage>
        <taxon>Bacteria</taxon>
        <taxon>Pseudomonadati</taxon>
        <taxon>Bacteroidota</taxon>
        <taxon>Cytophagia</taxon>
        <taxon>Cytophagales</taxon>
        <taxon>Leadbetterellaceae</taxon>
        <taxon>Arcticibacterium</taxon>
    </lineage>
</organism>
<dbReference type="RefSeq" id="WP_111372060.1">
    <property type="nucleotide sequence ID" value="NZ_CP029480.1"/>
</dbReference>
<sequence length="279" mass="31581">MASVFAKNLRFLREEIDISQTDMGDRLGLTRASIDAYEDGRAMPPYQKLKRIADHFNLSVETMTEDELWGSPLEKEIERLKQIEEEEEDEKDIILREEGSDATLEEQLHSLNISLTDSGESKQGLPLIPLVELKHFAKYLNSSWASLEPQLKKVSFDLPKDGNYRAFETGQDFPFPKSVLFVSPIENFSAVEDGDRYVVVSKSHGILYRTVFSQIGRKGTVILSAEVGDIDTIEIPVSEIKELWAVKGFFSKTLPQPTKDLSTINDLVEKLQAELKRLG</sequence>
<protein>
    <recommendedName>
        <fullName evidence="2">HTH cro/C1-type domain-containing protein</fullName>
    </recommendedName>
</protein>
<dbReference type="Proteomes" id="UP000249873">
    <property type="component" value="Chromosome"/>
</dbReference>
<feature type="domain" description="HTH cro/C1-type" evidence="2">
    <location>
        <begin position="9"/>
        <end position="63"/>
    </location>
</feature>
<evidence type="ECO:0000256" key="1">
    <source>
        <dbReference type="ARBA" id="ARBA00023125"/>
    </source>
</evidence>
<dbReference type="OrthoDB" id="3831186at2"/>
<evidence type="ECO:0000259" key="2">
    <source>
        <dbReference type="PROSITE" id="PS50943"/>
    </source>
</evidence>
<dbReference type="InterPro" id="IPR001387">
    <property type="entry name" value="Cro/C1-type_HTH"/>
</dbReference>
<dbReference type="PANTHER" id="PTHR46558:SF11">
    <property type="entry name" value="HTH-TYPE TRANSCRIPTIONAL REGULATOR XRE"/>
    <property type="match status" value="1"/>
</dbReference>
<keyword evidence="4" id="KW-1185">Reference proteome</keyword>
<dbReference type="Pfam" id="PF01381">
    <property type="entry name" value="HTH_3"/>
    <property type="match status" value="1"/>
</dbReference>
<evidence type="ECO:0000313" key="4">
    <source>
        <dbReference type="Proteomes" id="UP000249873"/>
    </source>
</evidence>
<dbReference type="CDD" id="cd00093">
    <property type="entry name" value="HTH_XRE"/>
    <property type="match status" value="1"/>
</dbReference>
<dbReference type="Gene3D" id="1.10.260.40">
    <property type="entry name" value="lambda repressor-like DNA-binding domains"/>
    <property type="match status" value="1"/>
</dbReference>
<dbReference type="EMBL" id="CP029480">
    <property type="protein sequence ID" value="AWV98867.1"/>
    <property type="molecule type" value="Genomic_DNA"/>
</dbReference>
<keyword evidence="1" id="KW-0238">DNA-binding</keyword>
<dbReference type="SUPFAM" id="SSF47413">
    <property type="entry name" value="lambda repressor-like DNA-binding domains"/>
    <property type="match status" value="1"/>
</dbReference>
<dbReference type="PANTHER" id="PTHR46558">
    <property type="entry name" value="TRACRIPTIONAL REGULATORY PROTEIN-RELATED-RELATED"/>
    <property type="match status" value="1"/>
</dbReference>
<dbReference type="InterPro" id="IPR010982">
    <property type="entry name" value="Lambda_DNA-bd_dom_sf"/>
</dbReference>
<proteinExistence type="predicted"/>
<dbReference type="PROSITE" id="PS50943">
    <property type="entry name" value="HTH_CROC1"/>
    <property type="match status" value="1"/>
</dbReference>
<evidence type="ECO:0000313" key="3">
    <source>
        <dbReference type="EMBL" id="AWV98867.1"/>
    </source>
</evidence>
<gene>
    <name evidence="3" type="ORF">DJ013_12070</name>
</gene>
<dbReference type="AlphaFoldDB" id="A0A2Z4GCK9"/>
<reference evidence="3 4" key="1">
    <citation type="submission" date="2018-05" db="EMBL/GenBank/DDBJ databases">
        <title>Complete genome sequence of Arcticibacterium luteifluviistationis SM1504T, a cytophagaceae bacterium isolated from Arctic surface seawater.</title>
        <authorList>
            <person name="Li Y."/>
            <person name="Qin Q.-L."/>
        </authorList>
    </citation>
    <scope>NUCLEOTIDE SEQUENCE [LARGE SCALE GENOMIC DNA]</scope>
    <source>
        <strain evidence="3 4">SM1504</strain>
    </source>
</reference>
<dbReference type="SMART" id="SM00530">
    <property type="entry name" value="HTH_XRE"/>
    <property type="match status" value="1"/>
</dbReference>
<dbReference type="GO" id="GO:0003677">
    <property type="term" value="F:DNA binding"/>
    <property type="evidence" value="ECO:0007669"/>
    <property type="project" value="UniProtKB-KW"/>
</dbReference>
<name>A0A2Z4GCK9_9BACT</name>
<accession>A0A2Z4GCK9</accession>